<dbReference type="GO" id="GO:0019509">
    <property type="term" value="P:L-methionine salvage from methylthioadenosine"/>
    <property type="evidence" value="ECO:0007669"/>
    <property type="project" value="UniProtKB-UniRule"/>
</dbReference>
<evidence type="ECO:0000256" key="2">
    <source>
        <dbReference type="ARBA" id="ARBA00022596"/>
    </source>
</evidence>
<keyword evidence="6 10" id="KW-0560">Oxidoreductase</keyword>
<evidence type="ECO:0000256" key="1">
    <source>
        <dbReference type="ARBA" id="ARBA00022490"/>
    </source>
</evidence>
<evidence type="ECO:0000256" key="4">
    <source>
        <dbReference type="ARBA" id="ARBA00022723"/>
    </source>
</evidence>
<keyword evidence="3 10" id="KW-0028">Amino-acid biosynthesis</keyword>
<dbReference type="PANTHER" id="PTHR23418:SF16">
    <property type="entry name" value="ACIREDUCTONE DIOXYGENASE"/>
    <property type="match status" value="1"/>
</dbReference>
<dbReference type="GO" id="GO:0016151">
    <property type="term" value="F:nickel cation binding"/>
    <property type="evidence" value="ECO:0007669"/>
    <property type="project" value="UniProtKB-UniRule"/>
</dbReference>
<keyword evidence="12" id="KW-1185">Reference proteome</keyword>
<evidence type="ECO:0000256" key="5">
    <source>
        <dbReference type="ARBA" id="ARBA00022964"/>
    </source>
</evidence>
<keyword evidence="5 10" id="KW-0223">Dioxygenase</keyword>
<comment type="catalytic activity">
    <reaction evidence="10">
        <text>1,2-dihydroxy-5-(methylsulfanyl)pent-1-en-3-one + O2 = 4-methylsulfanyl-2-oxobutanoate + formate + 2 H(+)</text>
        <dbReference type="Rhea" id="RHEA:24504"/>
        <dbReference type="ChEBI" id="CHEBI:15378"/>
        <dbReference type="ChEBI" id="CHEBI:15379"/>
        <dbReference type="ChEBI" id="CHEBI:15740"/>
        <dbReference type="ChEBI" id="CHEBI:16723"/>
        <dbReference type="ChEBI" id="CHEBI:49252"/>
        <dbReference type="EC" id="1.13.11.54"/>
    </reaction>
</comment>
<dbReference type="InterPro" id="IPR027496">
    <property type="entry name" value="ARD_euk"/>
</dbReference>
<comment type="function">
    <text evidence="10">Catalyzes 2 different reactions between oxygen and the acireductone 1,2-dihydroxy-3-keto-5-methylthiopentene (DHK-MTPene) depending upon the metal bound in the active site. Fe-containing acireductone dioxygenase (Fe-ARD) produces formate and 2-keto-4-methylthiobutyrate (KMTB), the alpha-ketoacid precursor of methionine in the methionine recycle pathway. Ni-containing acireductone dioxygenase (Ni-ARD) produces methylthiopropionate, carbon monoxide and formate, and does not lie on the methionine recycle pathway.</text>
</comment>
<dbReference type="GO" id="GO:0005634">
    <property type="term" value="C:nucleus"/>
    <property type="evidence" value="ECO:0007669"/>
    <property type="project" value="UniProtKB-SubCell"/>
</dbReference>
<feature type="binding site" evidence="10">
    <location>
        <position position="115"/>
    </location>
    <ligand>
        <name>Ni(2+)</name>
        <dbReference type="ChEBI" id="CHEBI:49786"/>
        <note>for nickel-dependent acireductone dioxygenase activity</note>
    </ligand>
</feature>
<dbReference type="PANTHER" id="PTHR23418">
    <property type="entry name" value="ACIREDUCTONE DIOXYGENASE"/>
    <property type="match status" value="1"/>
</dbReference>
<accession>A0A8T0J3Z8</accession>
<dbReference type="OrthoDB" id="1878998at2759"/>
<feature type="binding site" evidence="10">
    <location>
        <position position="115"/>
    </location>
    <ligand>
        <name>Fe(2+)</name>
        <dbReference type="ChEBI" id="CHEBI:29033"/>
        <note>for iron-dependent acireductone dioxygenase activity</note>
    </ligand>
</feature>
<dbReference type="CDD" id="cd02232">
    <property type="entry name" value="cupin_ARD"/>
    <property type="match status" value="1"/>
</dbReference>
<keyword evidence="1 10" id="KW-0963">Cytoplasm</keyword>
<evidence type="ECO:0000256" key="7">
    <source>
        <dbReference type="ARBA" id="ARBA00023004"/>
    </source>
</evidence>
<evidence type="ECO:0000313" key="12">
    <source>
        <dbReference type="Proteomes" id="UP000822688"/>
    </source>
</evidence>
<gene>
    <name evidence="11" type="ORF">KC19_1G035700</name>
</gene>
<keyword evidence="2 10" id="KW-0533">Nickel</keyword>
<comment type="caution">
    <text evidence="11">The sequence shown here is derived from an EMBL/GenBank/DDBJ whole genome shotgun (WGS) entry which is preliminary data.</text>
</comment>
<dbReference type="FunFam" id="2.60.120.10:FF:000099">
    <property type="entry name" value="1,2-dihydroxy-3-keto-5-methylthiopentene dioxygenase"/>
    <property type="match status" value="1"/>
</dbReference>
<feature type="binding site" evidence="10">
    <location>
        <position position="113"/>
    </location>
    <ligand>
        <name>Ni(2+)</name>
        <dbReference type="ChEBI" id="CHEBI:49786"/>
        <note>for nickel-dependent acireductone dioxygenase activity</note>
    </ligand>
</feature>
<dbReference type="SUPFAM" id="SSF51182">
    <property type="entry name" value="RmlC-like cupins"/>
    <property type="match status" value="1"/>
</dbReference>
<dbReference type="InterPro" id="IPR011051">
    <property type="entry name" value="RmlC_Cupin_sf"/>
</dbReference>
<dbReference type="HAMAP" id="MF_03154">
    <property type="entry name" value="Salvage_MtnD_euk"/>
    <property type="match status" value="1"/>
</dbReference>
<evidence type="ECO:0000256" key="10">
    <source>
        <dbReference type="HAMAP-Rule" id="MF_03154"/>
    </source>
</evidence>
<dbReference type="EMBL" id="CM026421">
    <property type="protein sequence ID" value="KAG0589638.1"/>
    <property type="molecule type" value="Genomic_DNA"/>
</dbReference>
<feature type="binding site" evidence="10">
    <location>
        <position position="158"/>
    </location>
    <ligand>
        <name>Ni(2+)</name>
        <dbReference type="ChEBI" id="CHEBI:49786"/>
        <note>for nickel-dependent acireductone dioxygenase activity</note>
    </ligand>
</feature>
<dbReference type="EC" id="1.13.11.54" evidence="10"/>
<sequence length="230" mass="26498">MAVDTLNPSLTAPVQLKEEAKKPIPINAWYYNANGEAPCTPHKYTPNQEVSTEHLEKLGVLTWTHIETEDFEKNQFLNKIKAVRGYNYEEVLTVTPGKLPNFEENTKKFFMEHLHDHEEIRFILDGVGYEDVRDFDGQWIRIEIKKGDLIVLPPGMYHRFTLDEDQYLKALLLYQGTPSRIQFEKKPETDDMEVRLDYVQSVLASERQAPSEAEDKVLAATTKALEAISV</sequence>
<evidence type="ECO:0000256" key="6">
    <source>
        <dbReference type="ARBA" id="ARBA00023002"/>
    </source>
</evidence>
<reference evidence="11" key="1">
    <citation type="submission" date="2020-06" db="EMBL/GenBank/DDBJ databases">
        <title>WGS assembly of Ceratodon purpureus strain R40.</title>
        <authorList>
            <person name="Carey S.B."/>
            <person name="Jenkins J."/>
            <person name="Shu S."/>
            <person name="Lovell J.T."/>
            <person name="Sreedasyam A."/>
            <person name="Maumus F."/>
            <person name="Tiley G.P."/>
            <person name="Fernandez-Pozo N."/>
            <person name="Barry K."/>
            <person name="Chen C."/>
            <person name="Wang M."/>
            <person name="Lipzen A."/>
            <person name="Daum C."/>
            <person name="Saski C.A."/>
            <person name="Payton A.C."/>
            <person name="Mcbreen J.C."/>
            <person name="Conrad R.E."/>
            <person name="Kollar L.M."/>
            <person name="Olsson S."/>
            <person name="Huttunen S."/>
            <person name="Landis J.B."/>
            <person name="Wickett N.J."/>
            <person name="Johnson M.G."/>
            <person name="Rensing S.A."/>
            <person name="Grimwood J."/>
            <person name="Schmutz J."/>
            <person name="Mcdaniel S.F."/>
        </authorList>
    </citation>
    <scope>NUCLEOTIDE SEQUENCE</scope>
    <source>
        <strain evidence="11">R40</strain>
    </source>
</reference>
<dbReference type="Gene3D" id="2.60.120.10">
    <property type="entry name" value="Jelly Rolls"/>
    <property type="match status" value="1"/>
</dbReference>
<feature type="binding site" evidence="10">
    <location>
        <position position="158"/>
    </location>
    <ligand>
        <name>Fe(2+)</name>
        <dbReference type="ChEBI" id="CHEBI:29033"/>
        <note>for iron-dependent acireductone dioxygenase activity</note>
    </ligand>
</feature>
<name>A0A8T0J3Z8_CERPU</name>
<keyword evidence="9 10" id="KW-0539">Nucleus</keyword>
<feature type="binding site" evidence="10">
    <location>
        <position position="113"/>
    </location>
    <ligand>
        <name>Fe(2+)</name>
        <dbReference type="ChEBI" id="CHEBI:29033"/>
        <note>for iron-dependent acireductone dioxygenase activity</note>
    </ligand>
</feature>
<proteinExistence type="inferred from homology"/>
<comment type="similarity">
    <text evidence="10">Belongs to the acireductone dioxygenase (ARD) family.</text>
</comment>
<comment type="subcellular location">
    <subcellularLocation>
        <location evidence="10">Cytoplasm</location>
    </subcellularLocation>
    <subcellularLocation>
        <location evidence="10">Nucleus</location>
    </subcellularLocation>
</comment>
<protein>
    <recommendedName>
        <fullName evidence="10">Acireductone dioxygenase</fullName>
    </recommendedName>
    <alternativeName>
        <fullName evidence="10">Acireductone dioxygenase (Fe(2+)-requiring)</fullName>
        <shortName evidence="10">ARD'</shortName>
        <shortName evidence="10">Fe-ARD</shortName>
        <ecNumber evidence="10">1.13.11.54</ecNumber>
    </alternativeName>
    <alternativeName>
        <fullName evidence="10">Acireductone dioxygenase (Ni(2+)-requiring)</fullName>
        <shortName evidence="10">ARD</shortName>
        <shortName evidence="10">Ni-ARD</shortName>
        <ecNumber evidence="10">1.13.11.53</ecNumber>
    </alternativeName>
</protein>
<keyword evidence="4 10" id="KW-0479">Metal-binding</keyword>
<dbReference type="GO" id="GO:0010309">
    <property type="term" value="F:acireductone dioxygenase [iron(II)-requiring] activity"/>
    <property type="evidence" value="ECO:0007669"/>
    <property type="project" value="UniProtKB-UniRule"/>
</dbReference>
<dbReference type="InterPro" id="IPR004313">
    <property type="entry name" value="ARD"/>
</dbReference>
<evidence type="ECO:0000256" key="8">
    <source>
        <dbReference type="ARBA" id="ARBA00023167"/>
    </source>
</evidence>
<dbReference type="EC" id="1.13.11.53" evidence="10"/>
<dbReference type="InterPro" id="IPR014710">
    <property type="entry name" value="RmlC-like_jellyroll"/>
</dbReference>
<comment type="catalytic activity">
    <reaction evidence="10">
        <text>1,2-dihydroxy-5-(methylsulfanyl)pent-1-en-3-one + O2 = 3-(methylsulfanyl)propanoate + CO + formate + 2 H(+)</text>
        <dbReference type="Rhea" id="RHEA:14161"/>
        <dbReference type="ChEBI" id="CHEBI:15378"/>
        <dbReference type="ChEBI" id="CHEBI:15379"/>
        <dbReference type="ChEBI" id="CHEBI:15740"/>
        <dbReference type="ChEBI" id="CHEBI:17245"/>
        <dbReference type="ChEBI" id="CHEBI:49016"/>
        <dbReference type="ChEBI" id="CHEBI:49252"/>
        <dbReference type="EC" id="1.13.11.53"/>
    </reaction>
</comment>
<comment type="pathway">
    <text evidence="10">Amino-acid biosynthesis; L-methionine biosynthesis via salvage pathway; L-methionine from S-methyl-5-thio-alpha-D-ribose 1-phosphate: step 5/6.</text>
</comment>
<dbReference type="Proteomes" id="UP000822688">
    <property type="component" value="Chromosome 1"/>
</dbReference>
<dbReference type="GO" id="GO:0005737">
    <property type="term" value="C:cytoplasm"/>
    <property type="evidence" value="ECO:0007669"/>
    <property type="project" value="UniProtKB-SubCell"/>
</dbReference>
<dbReference type="AlphaFoldDB" id="A0A8T0J3Z8"/>
<feature type="binding site" evidence="10">
    <location>
        <position position="119"/>
    </location>
    <ligand>
        <name>Fe(2+)</name>
        <dbReference type="ChEBI" id="CHEBI:29033"/>
        <note>for iron-dependent acireductone dioxygenase activity</note>
    </ligand>
</feature>
<evidence type="ECO:0000256" key="9">
    <source>
        <dbReference type="ARBA" id="ARBA00023242"/>
    </source>
</evidence>
<evidence type="ECO:0000256" key="3">
    <source>
        <dbReference type="ARBA" id="ARBA00022605"/>
    </source>
</evidence>
<keyword evidence="8 10" id="KW-0486">Methionine biosynthesis</keyword>
<evidence type="ECO:0000313" key="11">
    <source>
        <dbReference type="EMBL" id="KAG0589638.1"/>
    </source>
</evidence>
<feature type="binding site" evidence="10">
    <location>
        <position position="119"/>
    </location>
    <ligand>
        <name>Ni(2+)</name>
        <dbReference type="ChEBI" id="CHEBI:49786"/>
        <note>for nickel-dependent acireductone dioxygenase activity</note>
    </ligand>
</feature>
<dbReference type="Pfam" id="PF03079">
    <property type="entry name" value="ARD"/>
    <property type="match status" value="1"/>
</dbReference>
<keyword evidence="7 10" id="KW-0408">Iron</keyword>
<organism evidence="11 12">
    <name type="scientific">Ceratodon purpureus</name>
    <name type="common">Fire moss</name>
    <name type="synonym">Dicranum purpureum</name>
    <dbReference type="NCBI Taxonomy" id="3225"/>
    <lineage>
        <taxon>Eukaryota</taxon>
        <taxon>Viridiplantae</taxon>
        <taxon>Streptophyta</taxon>
        <taxon>Embryophyta</taxon>
        <taxon>Bryophyta</taxon>
        <taxon>Bryophytina</taxon>
        <taxon>Bryopsida</taxon>
        <taxon>Dicranidae</taxon>
        <taxon>Pseudoditrichales</taxon>
        <taxon>Ditrichaceae</taxon>
        <taxon>Ceratodon</taxon>
    </lineage>
</organism>
<comment type="cofactor">
    <cofactor evidence="10">
        <name>Fe(2+)</name>
        <dbReference type="ChEBI" id="CHEBI:29033"/>
    </cofactor>
    <cofactor evidence="10">
        <name>Ni(2+)</name>
        <dbReference type="ChEBI" id="CHEBI:49786"/>
    </cofactor>
    <text evidence="10">Binds either 1 Fe or Ni cation per monomer. Iron-binding promotes an acireductone dioxygenase reaction producing 2-keto-4-methylthiobutyrate, while nickel-binding promotes an acireductone dioxygenase reaction producing 3-(methylsulfanyl)propanoate.</text>
</comment>
<dbReference type="GO" id="GO:0005506">
    <property type="term" value="F:iron ion binding"/>
    <property type="evidence" value="ECO:0007669"/>
    <property type="project" value="UniProtKB-UniRule"/>
</dbReference>
<dbReference type="GO" id="GO:0010308">
    <property type="term" value="F:acireductone dioxygenase (Ni2+-requiring) activity"/>
    <property type="evidence" value="ECO:0007669"/>
    <property type="project" value="UniProtKB-UniRule"/>
</dbReference>